<protein>
    <submittedName>
        <fullName evidence="1">Uncharacterized protein</fullName>
    </submittedName>
</protein>
<organism evidence="1 2">
    <name type="scientific">Methylobacterium phyllostachyos</name>
    <dbReference type="NCBI Taxonomy" id="582672"/>
    <lineage>
        <taxon>Bacteria</taxon>
        <taxon>Pseudomonadati</taxon>
        <taxon>Pseudomonadota</taxon>
        <taxon>Alphaproteobacteria</taxon>
        <taxon>Hyphomicrobiales</taxon>
        <taxon>Methylobacteriaceae</taxon>
        <taxon>Methylobacterium</taxon>
    </lineage>
</organism>
<dbReference type="STRING" id="582672.SAMN05216360_102358"/>
<gene>
    <name evidence="1" type="ORF">SAMN05216360_102358</name>
</gene>
<reference evidence="2" key="1">
    <citation type="submission" date="2016-10" db="EMBL/GenBank/DDBJ databases">
        <authorList>
            <person name="Varghese N."/>
            <person name="Submissions S."/>
        </authorList>
    </citation>
    <scope>NUCLEOTIDE SEQUENCE [LARGE SCALE GENOMIC DNA]</scope>
    <source>
        <strain evidence="2">BL47</strain>
    </source>
</reference>
<accession>A0A1G9TZK9</accession>
<evidence type="ECO:0000313" key="1">
    <source>
        <dbReference type="EMBL" id="SDM53179.1"/>
    </source>
</evidence>
<keyword evidence="2" id="KW-1185">Reference proteome</keyword>
<dbReference type="EMBL" id="FNHS01000002">
    <property type="protein sequence ID" value="SDM53179.1"/>
    <property type="molecule type" value="Genomic_DNA"/>
</dbReference>
<evidence type="ECO:0000313" key="2">
    <source>
        <dbReference type="Proteomes" id="UP000198704"/>
    </source>
</evidence>
<dbReference type="Proteomes" id="UP000198704">
    <property type="component" value="Unassembled WGS sequence"/>
</dbReference>
<sequence length="533" mass="58036">MSANPDLFEFMRKGLGKRLHDLRHTGAFADERTIKALGMEVLAEATIADLCSEISDDDCDSVVSRVCAYFSRRGNTSTRRTATNSNQKLWNYLLPYSRRLALTSARGNGGVPDPVFLNRELLALVKAYRAKPGCAALDDDADGVVGRLVAYRAKWRPGAKVLKPPASRQGGTAAARRALTQSVTDLVDYTSGPDPALYSNLHKDRPSLAISTGKHGQVGGRRTRLMRPSSGAIHDVIAERATRQTQPAPSRSAVAAVIRKRYGAPDRDARLLALPASSQRAYRILAASLPDKRISTINAIELSEQMWGVATCASTRRSHRKRLRDALAILTGARVDLNAALIDELVVVGRGRKLPNGLNRAALGKLRTIDAGRVTYESGIWATREGEVAKAFLRLIAQQAKADDVERLMRFQGSEATAFALSILRREPKGLQNPIAYLEEVVRAASHSIYQPSVAQSLRGMRPAVGWPEAVSAAEALLAVVEAVSEKESLIVGWRLLCAASRGDPGRIEALGCIITQIEDPETLDRFLTPIRR</sequence>
<proteinExistence type="predicted"/>
<name>A0A1G9TZK9_9HYPH</name>
<dbReference type="AlphaFoldDB" id="A0A1G9TZK9"/>